<sequence>MKVISIFNQKGGVGKTTTVVNLASALGKKKKKVLVVDLDPQGNSSSGLGINKSDLSYSIYDVLIDEYKFVPLDTSSENVKIIPSNSDLSGFEIEAVNINNREKLLYGYLENNKENYDFVLIDCPPSLGLLSINALVSSDSVIIPIQSEYYALEGVSQLMQTLDLIKSSLNSDLEIEGVVISMFDGRNNLSLDVVEEVKKYFKDKVFKTIIPRNIRLAEAPSHGLSIIDYDKSSKGAKAYIKLANELIKQNK</sequence>
<comment type="subunit">
    <text evidence="3">Dimerizes in the presence of ATP but not ADP; ATP-binding is required for double-stranded (ds)DNA-binding. Interacts with DnaA.</text>
</comment>
<comment type="caution">
    <text evidence="6">The sequence shown here is derived from an EMBL/GenBank/DDBJ whole genome shotgun (WGS) entry which is preliminary data.</text>
</comment>
<accession>A0A4R9C4V5</accession>
<evidence type="ECO:0000256" key="4">
    <source>
        <dbReference type="ARBA" id="ARBA00071824"/>
    </source>
</evidence>
<dbReference type="CDD" id="cd02042">
    <property type="entry name" value="ParAB_family"/>
    <property type="match status" value="1"/>
</dbReference>
<evidence type="ECO:0000313" key="6">
    <source>
        <dbReference type="EMBL" id="TFF67687.1"/>
    </source>
</evidence>
<dbReference type="EMBL" id="SCFR01000001">
    <property type="protein sequence ID" value="TFF67687.1"/>
    <property type="molecule type" value="Genomic_DNA"/>
</dbReference>
<feature type="domain" description="AAA" evidence="5">
    <location>
        <begin position="1"/>
        <end position="175"/>
    </location>
</feature>
<dbReference type="FunFam" id="3.40.50.300:FF:000285">
    <property type="entry name" value="Sporulation initiation inhibitor Soj"/>
    <property type="match status" value="1"/>
</dbReference>
<dbReference type="PIRSF" id="PIRSF009320">
    <property type="entry name" value="Nuc_binding_HP_1000"/>
    <property type="match status" value="1"/>
</dbReference>
<gene>
    <name evidence="6" type="ORF">EQF91_00380</name>
</gene>
<evidence type="ECO:0000256" key="2">
    <source>
        <dbReference type="ARBA" id="ARBA00049360"/>
    </source>
</evidence>
<proteinExistence type="inferred from homology"/>
<name>A0A4R9C4V5_9FIRM</name>
<comment type="similarity">
    <text evidence="1">Belongs to the ParA family.</text>
</comment>
<dbReference type="PANTHER" id="PTHR13696">
    <property type="entry name" value="P-LOOP CONTAINING NUCLEOSIDE TRIPHOSPHATE HYDROLASE"/>
    <property type="match status" value="1"/>
</dbReference>
<evidence type="ECO:0000256" key="3">
    <source>
        <dbReference type="ARBA" id="ARBA00062323"/>
    </source>
</evidence>
<dbReference type="AlphaFoldDB" id="A0A4R9C4V5"/>
<evidence type="ECO:0000256" key="1">
    <source>
        <dbReference type="ARBA" id="ARBA00006976"/>
    </source>
</evidence>
<dbReference type="Proteomes" id="UP000297454">
    <property type="component" value="Unassembled WGS sequence"/>
</dbReference>
<dbReference type="PANTHER" id="PTHR13696:SF52">
    <property type="entry name" value="PARA FAMILY PROTEIN CT_582"/>
    <property type="match status" value="1"/>
</dbReference>
<comment type="catalytic activity">
    <reaction evidence="2">
        <text>ATP + H2O = ADP + phosphate + H(+)</text>
        <dbReference type="Rhea" id="RHEA:13065"/>
        <dbReference type="ChEBI" id="CHEBI:15377"/>
        <dbReference type="ChEBI" id="CHEBI:15378"/>
        <dbReference type="ChEBI" id="CHEBI:30616"/>
        <dbReference type="ChEBI" id="CHEBI:43474"/>
        <dbReference type="ChEBI" id="CHEBI:456216"/>
    </reaction>
</comment>
<keyword evidence="7" id="KW-1185">Reference proteome</keyword>
<dbReference type="SUPFAM" id="SSF52540">
    <property type="entry name" value="P-loop containing nucleoside triphosphate hydrolases"/>
    <property type="match status" value="1"/>
</dbReference>
<dbReference type="InterPro" id="IPR027417">
    <property type="entry name" value="P-loop_NTPase"/>
</dbReference>
<dbReference type="InterPro" id="IPR050678">
    <property type="entry name" value="DNA_Partitioning_ATPase"/>
</dbReference>
<dbReference type="InterPro" id="IPR025669">
    <property type="entry name" value="AAA_dom"/>
</dbReference>
<protein>
    <recommendedName>
        <fullName evidence="4">Sporulation initiation inhibitor protein Soj</fullName>
    </recommendedName>
</protein>
<reference evidence="6 7" key="1">
    <citation type="submission" date="2019-01" db="EMBL/GenBank/DDBJ databases">
        <title>Draft Genome Sequences of Helcococcus ovis Strains Isolated from the Uterus and Vagina of Dairy Cows with Metritis.</title>
        <authorList>
            <person name="Cunha F."/>
            <person name="Jeon S.J."/>
            <person name="Kutzer P."/>
            <person name="Galvao K.N."/>
        </authorList>
    </citation>
    <scope>NUCLEOTIDE SEQUENCE [LARGE SCALE GENOMIC DNA]</scope>
    <source>
        <strain evidence="6 7">KG-37</strain>
    </source>
</reference>
<organism evidence="6 7">
    <name type="scientific">Helcococcus ovis</name>
    <dbReference type="NCBI Taxonomy" id="72026"/>
    <lineage>
        <taxon>Bacteria</taxon>
        <taxon>Bacillati</taxon>
        <taxon>Bacillota</taxon>
        <taxon>Tissierellia</taxon>
        <taxon>Tissierellales</taxon>
        <taxon>Peptoniphilaceae</taxon>
        <taxon>Helcococcus</taxon>
    </lineage>
</organism>
<dbReference type="Gene3D" id="3.40.50.300">
    <property type="entry name" value="P-loop containing nucleotide triphosphate hydrolases"/>
    <property type="match status" value="1"/>
</dbReference>
<evidence type="ECO:0000259" key="5">
    <source>
        <dbReference type="Pfam" id="PF13614"/>
    </source>
</evidence>
<dbReference type="Pfam" id="PF13614">
    <property type="entry name" value="AAA_31"/>
    <property type="match status" value="1"/>
</dbReference>
<evidence type="ECO:0000313" key="7">
    <source>
        <dbReference type="Proteomes" id="UP000297454"/>
    </source>
</evidence>
<dbReference type="RefSeq" id="WP_134744075.1">
    <property type="nucleotide sequence ID" value="NZ_CP119761.1"/>
</dbReference>